<proteinExistence type="predicted"/>
<name>A0A4C1TRF2_EUMVA</name>
<dbReference type="EMBL" id="BGZK01000080">
    <property type="protein sequence ID" value="GBP16557.1"/>
    <property type="molecule type" value="Genomic_DNA"/>
</dbReference>
<evidence type="ECO:0000313" key="2">
    <source>
        <dbReference type="Proteomes" id="UP000299102"/>
    </source>
</evidence>
<protein>
    <submittedName>
        <fullName evidence="1">Uncharacterized protein</fullName>
    </submittedName>
</protein>
<accession>A0A4C1TRF2</accession>
<organism evidence="1 2">
    <name type="scientific">Eumeta variegata</name>
    <name type="common">Bagworm moth</name>
    <name type="synonym">Eumeta japonica</name>
    <dbReference type="NCBI Taxonomy" id="151549"/>
    <lineage>
        <taxon>Eukaryota</taxon>
        <taxon>Metazoa</taxon>
        <taxon>Ecdysozoa</taxon>
        <taxon>Arthropoda</taxon>
        <taxon>Hexapoda</taxon>
        <taxon>Insecta</taxon>
        <taxon>Pterygota</taxon>
        <taxon>Neoptera</taxon>
        <taxon>Endopterygota</taxon>
        <taxon>Lepidoptera</taxon>
        <taxon>Glossata</taxon>
        <taxon>Ditrysia</taxon>
        <taxon>Tineoidea</taxon>
        <taxon>Psychidae</taxon>
        <taxon>Oiketicinae</taxon>
        <taxon>Eumeta</taxon>
    </lineage>
</organism>
<comment type="caution">
    <text evidence="1">The sequence shown here is derived from an EMBL/GenBank/DDBJ whole genome shotgun (WGS) entry which is preliminary data.</text>
</comment>
<evidence type="ECO:0000313" key="1">
    <source>
        <dbReference type="EMBL" id="GBP16557.1"/>
    </source>
</evidence>
<keyword evidence="2" id="KW-1185">Reference proteome</keyword>
<sequence length="183" mass="20702">MVPELNSTIFDRGPTSRRRRRISLSSFSPSENFRLITAFRLIEAEPPGAGGAGRAGRSEFQFSQFDRKLHAVSRQCSLADAKERKVTVKPRTKSERLEPMARLANFDCLIKPLVPLSFLTSPRGPAPRRRRRGRRLIALTFVGGGAEESFKGLTEDWNLEHDTSTLAEFLRLLQRAISLNHNR</sequence>
<dbReference type="AlphaFoldDB" id="A0A4C1TRF2"/>
<gene>
    <name evidence="1" type="ORF">EVAR_19355_1</name>
</gene>
<reference evidence="1 2" key="1">
    <citation type="journal article" date="2019" name="Commun. Biol.">
        <title>The bagworm genome reveals a unique fibroin gene that provides high tensile strength.</title>
        <authorList>
            <person name="Kono N."/>
            <person name="Nakamura H."/>
            <person name="Ohtoshi R."/>
            <person name="Tomita M."/>
            <person name="Numata K."/>
            <person name="Arakawa K."/>
        </authorList>
    </citation>
    <scope>NUCLEOTIDE SEQUENCE [LARGE SCALE GENOMIC DNA]</scope>
</reference>
<dbReference type="Proteomes" id="UP000299102">
    <property type="component" value="Unassembled WGS sequence"/>
</dbReference>